<evidence type="ECO:0000313" key="8">
    <source>
        <dbReference type="EMBL" id="PWK60448.1"/>
    </source>
</evidence>
<dbReference type="Proteomes" id="UP000245708">
    <property type="component" value="Unassembled WGS sequence"/>
</dbReference>
<dbReference type="EMBL" id="QGGW01000004">
    <property type="protein sequence ID" value="PWK60448.1"/>
    <property type="molecule type" value="Genomic_DNA"/>
</dbReference>
<dbReference type="CDD" id="cd07984">
    <property type="entry name" value="LPLAT_LABLAT-like"/>
    <property type="match status" value="1"/>
</dbReference>
<keyword evidence="5" id="KW-0472">Membrane</keyword>
<proteinExistence type="predicted"/>
<evidence type="ECO:0000256" key="7">
    <source>
        <dbReference type="SAM" id="MobiDB-lite"/>
    </source>
</evidence>
<accession>A0A316GKD6</accession>
<keyword evidence="4 8" id="KW-0808">Transferase</keyword>
<keyword evidence="3" id="KW-0997">Cell inner membrane</keyword>
<dbReference type="GO" id="GO:0005886">
    <property type="term" value="C:plasma membrane"/>
    <property type="evidence" value="ECO:0007669"/>
    <property type="project" value="UniProtKB-SubCell"/>
</dbReference>
<evidence type="ECO:0000256" key="6">
    <source>
        <dbReference type="ARBA" id="ARBA00023315"/>
    </source>
</evidence>
<dbReference type="OrthoDB" id="9801955at2"/>
<gene>
    <name evidence="8" type="ORF">C7455_10484</name>
</gene>
<keyword evidence="9" id="KW-1185">Reference proteome</keyword>
<keyword evidence="2" id="KW-1003">Cell membrane</keyword>
<evidence type="ECO:0000313" key="9">
    <source>
        <dbReference type="Proteomes" id="UP000245708"/>
    </source>
</evidence>
<evidence type="ECO:0000256" key="1">
    <source>
        <dbReference type="ARBA" id="ARBA00004533"/>
    </source>
</evidence>
<evidence type="ECO:0000256" key="5">
    <source>
        <dbReference type="ARBA" id="ARBA00023136"/>
    </source>
</evidence>
<comment type="caution">
    <text evidence="8">The sequence shown here is derived from an EMBL/GenBank/DDBJ whole genome shotgun (WGS) entry which is preliminary data.</text>
</comment>
<reference evidence="8 9" key="1">
    <citation type="submission" date="2018-05" db="EMBL/GenBank/DDBJ databases">
        <title>Genomic Encyclopedia of Type Strains, Phase IV (KMG-IV): sequencing the most valuable type-strain genomes for metagenomic binning, comparative biology and taxonomic classification.</title>
        <authorList>
            <person name="Goeker M."/>
        </authorList>
    </citation>
    <scope>NUCLEOTIDE SEQUENCE [LARGE SCALE GENOMIC DNA]</scope>
    <source>
        <strain evidence="8 9">DSM 16097</strain>
    </source>
</reference>
<dbReference type="PANTHER" id="PTHR30606">
    <property type="entry name" value="LIPID A BIOSYNTHESIS LAUROYL ACYLTRANSFERASE"/>
    <property type="match status" value="1"/>
</dbReference>
<evidence type="ECO:0000256" key="3">
    <source>
        <dbReference type="ARBA" id="ARBA00022519"/>
    </source>
</evidence>
<dbReference type="PANTHER" id="PTHR30606:SF9">
    <property type="entry name" value="LIPID A BIOSYNTHESIS LAUROYLTRANSFERASE"/>
    <property type="match status" value="1"/>
</dbReference>
<comment type="subcellular location">
    <subcellularLocation>
        <location evidence="1">Cell inner membrane</location>
    </subcellularLocation>
</comment>
<dbReference type="AlphaFoldDB" id="A0A316GKD6"/>
<evidence type="ECO:0000256" key="2">
    <source>
        <dbReference type="ARBA" id="ARBA00022475"/>
    </source>
</evidence>
<keyword evidence="6" id="KW-0012">Acyltransferase</keyword>
<dbReference type="Pfam" id="PF03279">
    <property type="entry name" value="Lip_A_acyltrans"/>
    <property type="match status" value="1"/>
</dbReference>
<protein>
    <submittedName>
        <fullName evidence="8">KDO2-lipid IV(A) lauroyltransferase</fullName>
    </submittedName>
</protein>
<feature type="region of interest" description="Disordered" evidence="7">
    <location>
        <begin position="292"/>
        <end position="320"/>
    </location>
</feature>
<name>A0A316GKD6_9RHOB</name>
<organism evidence="8 9">
    <name type="scientific">Roseicyclus mahoneyensis</name>
    <dbReference type="NCBI Taxonomy" id="164332"/>
    <lineage>
        <taxon>Bacteria</taxon>
        <taxon>Pseudomonadati</taxon>
        <taxon>Pseudomonadota</taxon>
        <taxon>Alphaproteobacteria</taxon>
        <taxon>Rhodobacterales</taxon>
        <taxon>Roseobacteraceae</taxon>
        <taxon>Roseicyclus</taxon>
    </lineage>
</organism>
<dbReference type="RefSeq" id="WP_109667705.1">
    <property type="nucleotide sequence ID" value="NZ_QGGW01000004.1"/>
</dbReference>
<dbReference type="InterPro" id="IPR004960">
    <property type="entry name" value="LipA_acyltrans"/>
</dbReference>
<sequence>MAKPRRLWVDWTVDRCARGLLWAAFRLPYARRVPMMGAVFRALGGITGFRTRAEEQLAYIHPEMRADERRRIADAVLDNFGRVLIENYSTTDQLEWAKCWQPRGPGLETCEQARRAGRAILFVSGHFGNYQAARAAMNVRGYQMGGLYRLMNNPYANAHYVASVEGVGGRAFPRDRRGLAGFVRVLRDGGQGAILIDQYFSGGEPLDFLGKPAPTVLSAGELALKYDALLVPIYAERQDNGLDFDVTIETPIPHTDARTMTQALNDSLGARVRARPDQWFWVHRRWKPLRQAGQFPPLDPDSPATEALPEAEETHTTSSQ</sequence>
<dbReference type="GO" id="GO:0016746">
    <property type="term" value="F:acyltransferase activity"/>
    <property type="evidence" value="ECO:0007669"/>
    <property type="project" value="UniProtKB-KW"/>
</dbReference>
<evidence type="ECO:0000256" key="4">
    <source>
        <dbReference type="ARBA" id="ARBA00022679"/>
    </source>
</evidence>
<dbReference type="GO" id="GO:0009247">
    <property type="term" value="P:glycolipid biosynthetic process"/>
    <property type="evidence" value="ECO:0007669"/>
    <property type="project" value="UniProtKB-ARBA"/>
</dbReference>